<dbReference type="PANTHER" id="PTHR35502">
    <property type="entry name" value="PROTEIN MICROTUBULE BINDING PROTEIN 2C"/>
    <property type="match status" value="1"/>
</dbReference>
<reference evidence="2 3" key="1">
    <citation type="submission" date="2023-10" db="EMBL/GenBank/DDBJ databases">
        <title>Chromosome-scale genome assembly provides insights into flower coloration mechanisms of Canna indica.</title>
        <authorList>
            <person name="Li C."/>
        </authorList>
    </citation>
    <scope>NUCLEOTIDE SEQUENCE [LARGE SCALE GENOMIC DNA]</scope>
    <source>
        <tissue evidence="2">Flower</tissue>
    </source>
</reference>
<name>A0AAQ3L5Z5_9LILI</name>
<sequence length="244" mass="27185">MVYTPAPSPSKKATESKGGRETHTMSAKKRRDLDNAQRNNHSGSSDDYSVFSPQGVESENALKHKQELSMLREQVNDLPSTILEKDEALKSAENKIIQMKAASVSVDELRLQIAEKDSLVKSINSQLNNVKQAALERLTWEAQMSKQKIEEFEEQIVSMDYGVAELIYESLCSNDSVVQPDESLILYDLEPLLVTNNMDDFEIEKMEEARSTYLAAVAAAKGNPTEELLASAAEARSRLQALVF</sequence>
<accession>A0AAQ3L5Z5</accession>
<protein>
    <submittedName>
        <fullName evidence="2">Uncharacterized protein</fullName>
    </submittedName>
</protein>
<dbReference type="AlphaFoldDB" id="A0AAQ3L5Z5"/>
<proteinExistence type="predicted"/>
<organism evidence="2 3">
    <name type="scientific">Canna indica</name>
    <name type="common">Indian-shot</name>
    <dbReference type="NCBI Taxonomy" id="4628"/>
    <lineage>
        <taxon>Eukaryota</taxon>
        <taxon>Viridiplantae</taxon>
        <taxon>Streptophyta</taxon>
        <taxon>Embryophyta</taxon>
        <taxon>Tracheophyta</taxon>
        <taxon>Spermatophyta</taxon>
        <taxon>Magnoliopsida</taxon>
        <taxon>Liliopsida</taxon>
        <taxon>Zingiberales</taxon>
        <taxon>Cannaceae</taxon>
        <taxon>Canna</taxon>
    </lineage>
</organism>
<evidence type="ECO:0000313" key="2">
    <source>
        <dbReference type="EMBL" id="WOL19912.1"/>
    </source>
</evidence>
<keyword evidence="3" id="KW-1185">Reference proteome</keyword>
<evidence type="ECO:0000313" key="3">
    <source>
        <dbReference type="Proteomes" id="UP001327560"/>
    </source>
</evidence>
<dbReference type="GO" id="GO:0010497">
    <property type="term" value="P:plasmodesmata-mediated intercellular transport"/>
    <property type="evidence" value="ECO:0007669"/>
    <property type="project" value="InterPro"/>
</dbReference>
<evidence type="ECO:0000256" key="1">
    <source>
        <dbReference type="SAM" id="MobiDB-lite"/>
    </source>
</evidence>
<gene>
    <name evidence="2" type="ORF">Cni_G28714</name>
</gene>
<dbReference type="InterPro" id="IPR040289">
    <property type="entry name" value="MBP2C"/>
</dbReference>
<dbReference type="GO" id="GO:0008017">
    <property type="term" value="F:microtubule binding"/>
    <property type="evidence" value="ECO:0007669"/>
    <property type="project" value="InterPro"/>
</dbReference>
<dbReference type="Proteomes" id="UP001327560">
    <property type="component" value="Chromosome 9"/>
</dbReference>
<feature type="compositionally biased region" description="Polar residues" evidence="1">
    <location>
        <begin position="36"/>
        <end position="53"/>
    </location>
</feature>
<feature type="compositionally biased region" description="Basic and acidic residues" evidence="1">
    <location>
        <begin position="12"/>
        <end position="23"/>
    </location>
</feature>
<dbReference type="PANTHER" id="PTHR35502:SF2">
    <property type="entry name" value="PROTEIN MICROTUBULE BINDING PROTEIN 2C"/>
    <property type="match status" value="1"/>
</dbReference>
<feature type="region of interest" description="Disordered" evidence="1">
    <location>
        <begin position="1"/>
        <end position="53"/>
    </location>
</feature>
<dbReference type="EMBL" id="CP136898">
    <property type="protein sequence ID" value="WOL19912.1"/>
    <property type="molecule type" value="Genomic_DNA"/>
</dbReference>